<dbReference type="InterPro" id="IPR036291">
    <property type="entry name" value="NAD(P)-bd_dom_sf"/>
</dbReference>
<evidence type="ECO:0000256" key="5">
    <source>
        <dbReference type="ARBA" id="ARBA00022963"/>
    </source>
</evidence>
<dbReference type="Pfam" id="PF02737">
    <property type="entry name" value="3HCDH_N"/>
    <property type="match status" value="1"/>
</dbReference>
<keyword evidence="18" id="KW-1185">Reference proteome</keyword>
<dbReference type="PANTHER" id="PTHR23309">
    <property type="entry name" value="3-HYDROXYACYL-COA DEHYROGENASE"/>
    <property type="match status" value="1"/>
</dbReference>
<evidence type="ECO:0000259" key="16">
    <source>
        <dbReference type="Pfam" id="PF02737"/>
    </source>
</evidence>
<evidence type="ECO:0000256" key="13">
    <source>
        <dbReference type="ARBA" id="ARBA00049556"/>
    </source>
</evidence>
<dbReference type="Pfam" id="PF00378">
    <property type="entry name" value="ECH_1"/>
    <property type="match status" value="1"/>
</dbReference>
<keyword evidence="9" id="KW-0576">Peroxisome</keyword>
<dbReference type="EMBL" id="JBBMQO010000008">
    <property type="protein sequence ID" value="MEM5502722.1"/>
    <property type="molecule type" value="Genomic_DNA"/>
</dbReference>
<dbReference type="Gene3D" id="3.40.50.720">
    <property type="entry name" value="NAD(P)-binding Rossmann-like Domain"/>
    <property type="match status" value="1"/>
</dbReference>
<evidence type="ECO:0000256" key="6">
    <source>
        <dbReference type="ARBA" id="ARBA00023002"/>
    </source>
</evidence>
<evidence type="ECO:0000256" key="3">
    <source>
        <dbReference type="ARBA" id="ARBA00008750"/>
    </source>
</evidence>
<evidence type="ECO:0000256" key="14">
    <source>
        <dbReference type="RuleBase" id="RU003707"/>
    </source>
</evidence>
<keyword evidence="12" id="KW-0511">Multifunctional enzyme</keyword>
<dbReference type="Pfam" id="PF00725">
    <property type="entry name" value="3HCDH"/>
    <property type="match status" value="1"/>
</dbReference>
<keyword evidence="10" id="KW-0413">Isomerase</keyword>
<comment type="caution">
    <text evidence="17">The sequence shown here is derived from an EMBL/GenBank/DDBJ whole genome shotgun (WGS) entry which is preliminary data.</text>
</comment>
<evidence type="ECO:0000256" key="4">
    <source>
        <dbReference type="ARBA" id="ARBA00022832"/>
    </source>
</evidence>
<comment type="catalytic activity">
    <reaction evidence="13">
        <text>a (3S)-3-hydroxyacyl-CoA + NAD(+) = a 3-oxoacyl-CoA + NADH + H(+)</text>
        <dbReference type="Rhea" id="RHEA:22432"/>
        <dbReference type="ChEBI" id="CHEBI:15378"/>
        <dbReference type="ChEBI" id="CHEBI:57318"/>
        <dbReference type="ChEBI" id="CHEBI:57540"/>
        <dbReference type="ChEBI" id="CHEBI:57945"/>
        <dbReference type="ChEBI" id="CHEBI:90726"/>
        <dbReference type="EC" id="1.1.1.35"/>
    </reaction>
</comment>
<dbReference type="InterPro" id="IPR008927">
    <property type="entry name" value="6-PGluconate_DH-like_C_sf"/>
</dbReference>
<evidence type="ECO:0000256" key="11">
    <source>
        <dbReference type="ARBA" id="ARBA00023239"/>
    </source>
</evidence>
<dbReference type="CDD" id="cd06558">
    <property type="entry name" value="crotonase-like"/>
    <property type="match status" value="1"/>
</dbReference>
<gene>
    <name evidence="17" type="ORF">WNY59_14100</name>
</gene>
<dbReference type="InterPro" id="IPR001753">
    <property type="entry name" value="Enoyl-CoA_hydra/iso"/>
</dbReference>
<evidence type="ECO:0000256" key="12">
    <source>
        <dbReference type="ARBA" id="ARBA00023268"/>
    </source>
</evidence>
<sequence>MSNPVHIDIDGTIAIVRIDNPPVNALSQSVRAGIVSAIQETDANTNVRAVILICSGSTFMAGADIKEFGKPAVPPLLPDVVAALEAAQKPWVAAIHGNALGGGLEVALGCHYRIAQVGTMLGLPEVNLGLIPGAGGTVRLPRLILMADAFAMITSGKPVTAATAKLTGLIDAVSNTDLLRDAVAFTKTIIDLPKPLALSVKPIKEPLTDDEISAKSKAITAKSRGQLSPKVAAETLAAIQALDAQSGLTLERENFLKLKADEQSDALRYIFFAERSVSKIPSIKSAITKPISTIGIIGGGTMGAGIAASCLLANLNVTLIERDTTSLEKGVDRIIAILHASMKRGLIDPARYDALTGNLSSSTDYINIADADFIIEAVFEDMNVKKDVFAKLDAVVKPEAILASNTSYLDMNALAAATAHPERVIGLHFFSPAHIMKLVEVIHTDHVSDDVLATSMALAKKLRKLAVPAGVCDGFIGNRIMSAYRRAAEYMLEDGALPHQIDAAMKSYGFAMGLFEMQDLAGLDIGYAMRRRKDATRDPNERYVDIADKIYRMDRLGRKNGAGFYIYEDGKTPIHDPDIDALVIAESKRKNIARTSMTEVEIMDGLLAAMADEGAALLSENIAASPEAIDVVMVNGYGFPRWRGGPMYQFKRSA</sequence>
<organism evidence="17 18">
    <name type="scientific">Ahrensia kielensis</name>
    <dbReference type="NCBI Taxonomy" id="76980"/>
    <lineage>
        <taxon>Bacteria</taxon>
        <taxon>Pseudomonadati</taxon>
        <taxon>Pseudomonadota</taxon>
        <taxon>Alphaproteobacteria</taxon>
        <taxon>Hyphomicrobiales</taxon>
        <taxon>Ahrensiaceae</taxon>
        <taxon>Ahrensia</taxon>
    </lineage>
</organism>
<dbReference type="InterPro" id="IPR029045">
    <property type="entry name" value="ClpP/crotonase-like_dom_sf"/>
</dbReference>
<comment type="subcellular location">
    <subcellularLocation>
        <location evidence="1">Peroxisome</location>
    </subcellularLocation>
</comment>
<keyword evidence="6" id="KW-0560">Oxidoreductase</keyword>
<evidence type="ECO:0000256" key="1">
    <source>
        <dbReference type="ARBA" id="ARBA00004275"/>
    </source>
</evidence>
<proteinExistence type="inferred from homology"/>
<keyword evidence="11" id="KW-0456">Lyase</keyword>
<evidence type="ECO:0000256" key="9">
    <source>
        <dbReference type="ARBA" id="ARBA00023140"/>
    </source>
</evidence>
<dbReference type="InterPro" id="IPR006108">
    <property type="entry name" value="3HC_DH_C"/>
</dbReference>
<dbReference type="Gene3D" id="1.10.1040.50">
    <property type="match status" value="1"/>
</dbReference>
<dbReference type="SUPFAM" id="SSF52096">
    <property type="entry name" value="ClpP/crotonase"/>
    <property type="match status" value="1"/>
</dbReference>
<dbReference type="Gene3D" id="3.90.226.10">
    <property type="entry name" value="2-enoyl-CoA Hydratase, Chain A, domain 1"/>
    <property type="match status" value="1"/>
</dbReference>
<dbReference type="SUPFAM" id="SSF48179">
    <property type="entry name" value="6-phosphogluconate dehydrogenase C-terminal domain-like"/>
    <property type="match status" value="2"/>
</dbReference>
<evidence type="ECO:0000313" key="17">
    <source>
        <dbReference type="EMBL" id="MEM5502722.1"/>
    </source>
</evidence>
<evidence type="ECO:0000256" key="7">
    <source>
        <dbReference type="ARBA" id="ARBA00023027"/>
    </source>
</evidence>
<feature type="domain" description="3-hydroxyacyl-CoA dehydrogenase C-terminal" evidence="15">
    <location>
        <begin position="474"/>
        <end position="567"/>
    </location>
</feature>
<keyword evidence="8" id="KW-0443">Lipid metabolism</keyword>
<dbReference type="SUPFAM" id="SSF51735">
    <property type="entry name" value="NAD(P)-binding Rossmann-fold domains"/>
    <property type="match status" value="1"/>
</dbReference>
<evidence type="ECO:0000256" key="10">
    <source>
        <dbReference type="ARBA" id="ARBA00023235"/>
    </source>
</evidence>
<protein>
    <submittedName>
        <fullName evidence="17">3-hydroxyacyl-CoA dehydrogenase NAD-binding domain-containing protein</fullName>
    </submittedName>
</protein>
<accession>A0ABU9T9D1</accession>
<evidence type="ECO:0000313" key="18">
    <source>
        <dbReference type="Proteomes" id="UP001477870"/>
    </source>
</evidence>
<dbReference type="Proteomes" id="UP001477870">
    <property type="component" value="Unassembled WGS sequence"/>
</dbReference>
<feature type="domain" description="3-hydroxyacyl-CoA dehydrogenase NAD binding" evidence="16">
    <location>
        <begin position="293"/>
        <end position="469"/>
    </location>
</feature>
<dbReference type="InterPro" id="IPR006176">
    <property type="entry name" value="3-OHacyl-CoA_DH_NAD-bd"/>
</dbReference>
<evidence type="ECO:0000259" key="15">
    <source>
        <dbReference type="Pfam" id="PF00725"/>
    </source>
</evidence>
<comment type="pathway">
    <text evidence="2">Lipid metabolism; fatty acid beta-oxidation.</text>
</comment>
<name>A0ABU9T9D1_9HYPH</name>
<dbReference type="InterPro" id="IPR018376">
    <property type="entry name" value="Enoyl-CoA_hyd/isom_CS"/>
</dbReference>
<dbReference type="PROSITE" id="PS00166">
    <property type="entry name" value="ENOYL_COA_HYDRATASE"/>
    <property type="match status" value="1"/>
</dbReference>
<comment type="similarity">
    <text evidence="3">In the N-terminal section; belongs to the enoyl-CoA hydratase/isomerase family.</text>
</comment>
<keyword evidence="5" id="KW-0442">Lipid degradation</keyword>
<evidence type="ECO:0000256" key="2">
    <source>
        <dbReference type="ARBA" id="ARBA00005005"/>
    </source>
</evidence>
<dbReference type="RefSeq" id="WP_342848976.1">
    <property type="nucleotide sequence ID" value="NZ_JBBMQO010000008.1"/>
</dbReference>
<reference evidence="17 18" key="1">
    <citation type="submission" date="2024-03" db="EMBL/GenBank/DDBJ databases">
        <title>Community enrichment and isolation of bacterial strains for fucoidan degradation.</title>
        <authorList>
            <person name="Sichert A."/>
        </authorList>
    </citation>
    <scope>NUCLEOTIDE SEQUENCE [LARGE SCALE GENOMIC DNA]</scope>
    <source>
        <strain evidence="17 18">AS62</strain>
    </source>
</reference>
<keyword evidence="4" id="KW-0276">Fatty acid metabolism</keyword>
<keyword evidence="7" id="KW-0520">NAD</keyword>
<evidence type="ECO:0000256" key="8">
    <source>
        <dbReference type="ARBA" id="ARBA00023098"/>
    </source>
</evidence>
<comment type="similarity">
    <text evidence="14">Belongs to the enoyl-CoA hydratase/isomerase family.</text>
</comment>